<evidence type="ECO:0000313" key="2">
    <source>
        <dbReference type="Proteomes" id="UP000076722"/>
    </source>
</evidence>
<proteinExistence type="predicted"/>
<sequence length="255" mass="29644">MTQSKFNATSDKAQQLNPTVVPKQPAEAFYWTELMGNPARPLTTEHAVPWIQDLSTRWRQYGIHDLKTFVHFQAEFHANASYCHIYCNLPPAFLTYQFLEALGWYKETFKKNWKRETLSMFHPHLRFTRELIDAARATYPPVAINTMTPLHGPPHVSICLPSVPDWSARQGAALRNFSTELYIRCITRHKNLDRRDLLVAIRDEINNFAEHMTSKWGHGMCMMVDFHKKSNFTHSGSFCNTQTIFPKILMRSQIS</sequence>
<reference evidence="1 2" key="1">
    <citation type="journal article" date="2016" name="Mol. Biol. Evol.">
        <title>Comparative Genomics of Early-Diverging Mushroom-Forming Fungi Provides Insights into the Origins of Lignocellulose Decay Capabilities.</title>
        <authorList>
            <person name="Nagy L.G."/>
            <person name="Riley R."/>
            <person name="Tritt A."/>
            <person name="Adam C."/>
            <person name="Daum C."/>
            <person name="Floudas D."/>
            <person name="Sun H."/>
            <person name="Yadav J.S."/>
            <person name="Pangilinan J."/>
            <person name="Larsson K.H."/>
            <person name="Matsuura K."/>
            <person name="Barry K."/>
            <person name="Labutti K."/>
            <person name="Kuo R."/>
            <person name="Ohm R.A."/>
            <person name="Bhattacharya S.S."/>
            <person name="Shirouzu T."/>
            <person name="Yoshinaga Y."/>
            <person name="Martin F.M."/>
            <person name="Grigoriev I.V."/>
            <person name="Hibbett D.S."/>
        </authorList>
    </citation>
    <scope>NUCLEOTIDE SEQUENCE [LARGE SCALE GENOMIC DNA]</scope>
    <source>
        <strain evidence="1 2">HHB9708</strain>
    </source>
</reference>
<protein>
    <submittedName>
        <fullName evidence="1">Uncharacterized protein</fullName>
    </submittedName>
</protein>
<name>A0A164MYD1_9AGAM</name>
<dbReference type="Proteomes" id="UP000076722">
    <property type="component" value="Unassembled WGS sequence"/>
</dbReference>
<accession>A0A164MYD1</accession>
<evidence type="ECO:0000313" key="1">
    <source>
        <dbReference type="EMBL" id="KZS87170.1"/>
    </source>
</evidence>
<keyword evidence="2" id="KW-1185">Reference proteome</keyword>
<dbReference type="EMBL" id="KV419455">
    <property type="protein sequence ID" value="KZS87170.1"/>
    <property type="molecule type" value="Genomic_DNA"/>
</dbReference>
<gene>
    <name evidence="1" type="ORF">SISNIDRAFT_491313</name>
</gene>
<dbReference type="AlphaFoldDB" id="A0A164MYD1"/>
<organism evidence="1 2">
    <name type="scientific">Sistotremastrum niveocremeum HHB9708</name>
    <dbReference type="NCBI Taxonomy" id="1314777"/>
    <lineage>
        <taxon>Eukaryota</taxon>
        <taxon>Fungi</taxon>
        <taxon>Dikarya</taxon>
        <taxon>Basidiomycota</taxon>
        <taxon>Agaricomycotina</taxon>
        <taxon>Agaricomycetes</taxon>
        <taxon>Sistotremastrales</taxon>
        <taxon>Sistotremastraceae</taxon>
        <taxon>Sertulicium</taxon>
        <taxon>Sertulicium niveocremeum</taxon>
    </lineage>
</organism>